<reference evidence="3 4" key="1">
    <citation type="submission" date="2017-10" db="EMBL/GenBank/DDBJ databases">
        <title>Comparative genomics between pathogenic Norcardia.</title>
        <authorList>
            <person name="Zeng L."/>
        </authorList>
    </citation>
    <scope>NUCLEOTIDE SEQUENCE [LARGE SCALE GENOMIC DNA]</scope>
    <source>
        <strain evidence="3 4">NC_YFY_NT001</strain>
    </source>
</reference>
<dbReference type="InterPro" id="IPR001375">
    <property type="entry name" value="Peptidase_S9_cat"/>
</dbReference>
<evidence type="ECO:0000259" key="2">
    <source>
        <dbReference type="Pfam" id="PF00326"/>
    </source>
</evidence>
<evidence type="ECO:0000256" key="1">
    <source>
        <dbReference type="SAM" id="Phobius"/>
    </source>
</evidence>
<evidence type="ECO:0000313" key="4">
    <source>
        <dbReference type="Proteomes" id="UP000221961"/>
    </source>
</evidence>
<dbReference type="InterPro" id="IPR029058">
    <property type="entry name" value="AB_hydrolase_fold"/>
</dbReference>
<feature type="domain" description="Peptidase S9 prolyl oligopeptidase catalytic" evidence="2">
    <location>
        <begin position="236"/>
        <end position="396"/>
    </location>
</feature>
<organism evidence="3 4">
    <name type="scientific">Nocardia terpenica</name>
    <dbReference type="NCBI Taxonomy" id="455432"/>
    <lineage>
        <taxon>Bacteria</taxon>
        <taxon>Bacillati</taxon>
        <taxon>Actinomycetota</taxon>
        <taxon>Actinomycetes</taxon>
        <taxon>Mycobacteriales</taxon>
        <taxon>Nocardiaceae</taxon>
        <taxon>Nocardia</taxon>
    </lineage>
</organism>
<dbReference type="Proteomes" id="UP000221961">
    <property type="component" value="Chromosome"/>
</dbReference>
<gene>
    <name evidence="3" type="ORF">CRH09_27235</name>
</gene>
<sequence>MRDDSGTVLVMVDFVEAPESEGPRRAGPVARRRRRWPWIVAAAVGSLVVLLAGGTFGVAWWVSDQQIGVDHGTHIETVLAVNQVGSGKHVVLTANSAVARRRGVYWVSWDGGFARVGDVVAQTSDSVERPLLDGATPTLGTGVVVGAAVPSDPKTGLGLDYSEVMVPTGLGPAASWFIPATGPAAQTWVIAVHGQNGRRKALLPIAPVVHQLGLPMLVLGYRNDEGAPPSPDHLLHLGGSEWRDVESAVRYAQAQGARNIVLYSQSNGGQINGQFLTHSPLADTVTAVVMDAPTSSMPRVSEYAGKRYGAPDVVTSLVNKVIEWRTGDDWNALDLITHPPRVRPPLLLTQGDADTQAPVQMNRDFAAANRRIGWATQYEEFPGAEHCESWNSDPARYDQLTREFLTRTVLSGR</sequence>
<keyword evidence="1" id="KW-1133">Transmembrane helix</keyword>
<dbReference type="SUPFAM" id="SSF53474">
    <property type="entry name" value="alpha/beta-Hydrolases"/>
    <property type="match status" value="1"/>
</dbReference>
<dbReference type="Pfam" id="PF00326">
    <property type="entry name" value="Peptidase_S9"/>
    <property type="match status" value="1"/>
</dbReference>
<dbReference type="GO" id="GO:0008236">
    <property type="term" value="F:serine-type peptidase activity"/>
    <property type="evidence" value="ECO:0007669"/>
    <property type="project" value="InterPro"/>
</dbReference>
<evidence type="ECO:0000313" key="3">
    <source>
        <dbReference type="EMBL" id="ATL69322.1"/>
    </source>
</evidence>
<keyword evidence="1" id="KW-0472">Membrane</keyword>
<dbReference type="KEGG" id="ntp:CRH09_27235"/>
<feature type="transmembrane region" description="Helical" evidence="1">
    <location>
        <begin position="38"/>
        <end position="62"/>
    </location>
</feature>
<accession>A0A291RQ52</accession>
<dbReference type="GO" id="GO:0006508">
    <property type="term" value="P:proteolysis"/>
    <property type="evidence" value="ECO:0007669"/>
    <property type="project" value="InterPro"/>
</dbReference>
<dbReference type="AlphaFoldDB" id="A0A291RQ52"/>
<name>A0A291RQ52_9NOCA</name>
<protein>
    <submittedName>
        <fullName evidence="3">Peptidase</fullName>
    </submittedName>
</protein>
<dbReference type="EMBL" id="CP023778">
    <property type="protein sequence ID" value="ATL69322.1"/>
    <property type="molecule type" value="Genomic_DNA"/>
</dbReference>
<keyword evidence="1" id="KW-0812">Transmembrane</keyword>
<proteinExistence type="predicted"/>
<dbReference type="Gene3D" id="3.40.50.1820">
    <property type="entry name" value="alpha/beta hydrolase"/>
    <property type="match status" value="1"/>
</dbReference>